<feature type="transmembrane region" description="Helical" evidence="1">
    <location>
        <begin position="214"/>
        <end position="231"/>
    </location>
</feature>
<feature type="transmembrane region" description="Helical" evidence="1">
    <location>
        <begin position="117"/>
        <end position="148"/>
    </location>
</feature>
<dbReference type="Proteomes" id="UP000324354">
    <property type="component" value="Chromosome"/>
</dbReference>
<keyword evidence="1" id="KW-0812">Transmembrane</keyword>
<dbReference type="RefSeq" id="WP_011011606.1">
    <property type="nucleotide sequence ID" value="NC_003413.1"/>
</dbReference>
<feature type="transmembrane region" description="Helical" evidence="1">
    <location>
        <begin position="31"/>
        <end position="48"/>
    </location>
</feature>
<evidence type="ECO:0000313" key="2">
    <source>
        <dbReference type="EMBL" id="QEK78202.1"/>
    </source>
</evidence>
<gene>
    <name evidence="2" type="ORF">PFDSM3638_02435</name>
</gene>
<sequence>MLILHVEIYLILLLSLLSSIILVLTSSREVMYLFVIPLLYLLLNPSYYHLVPILSLSFFLMPRHSRELGFLAFALLLSSPYIRSQLNIFKSLELSVFMILLVIILSLHFSGSRFKTAFLWTISGILTGLLSPTLSIVVFLIPSIILVFPVSPLSYLYGFVATIIIIILTEMGIYEFPSLNLPSNNFYLSAILPMILIAYSLATEKLNIVKKRQTFVLIMLFLFSFPFLGNYEVEGLLLLSLIGIRLISSFPNYDILEVKEGKMVA</sequence>
<proteinExistence type="predicted"/>
<organism evidence="2 3">
    <name type="scientific">Pyrococcus furiosus (strain ATCC 43587 / DSM 3638 / JCM 8422 / Vc1)</name>
    <dbReference type="NCBI Taxonomy" id="186497"/>
    <lineage>
        <taxon>Archaea</taxon>
        <taxon>Methanobacteriati</taxon>
        <taxon>Methanobacteriota</taxon>
        <taxon>Thermococci</taxon>
        <taxon>Thermococcales</taxon>
        <taxon>Thermococcaceae</taxon>
        <taxon>Pyrococcus</taxon>
    </lineage>
</organism>
<dbReference type="AlphaFoldDB" id="A0A5C0XNF7"/>
<dbReference type="EMBL" id="CP023154">
    <property type="protein sequence ID" value="QEK78202.1"/>
    <property type="molecule type" value="Genomic_DNA"/>
</dbReference>
<protein>
    <submittedName>
        <fullName evidence="2">Uncharacterized protein</fullName>
    </submittedName>
</protein>
<feature type="transmembrane region" description="Helical" evidence="1">
    <location>
        <begin position="91"/>
        <end position="111"/>
    </location>
</feature>
<feature type="transmembrane region" description="Helical" evidence="1">
    <location>
        <begin position="186"/>
        <end position="202"/>
    </location>
</feature>
<name>A0A5C0XNF7_PYRFU</name>
<feature type="transmembrane region" description="Helical" evidence="1">
    <location>
        <begin position="6"/>
        <end position="24"/>
    </location>
</feature>
<evidence type="ECO:0000256" key="1">
    <source>
        <dbReference type="SAM" id="Phobius"/>
    </source>
</evidence>
<keyword evidence="1" id="KW-0472">Membrane</keyword>
<dbReference type="GeneID" id="13302299"/>
<evidence type="ECO:0000313" key="3">
    <source>
        <dbReference type="Proteomes" id="UP000324354"/>
    </source>
</evidence>
<keyword evidence="1" id="KW-1133">Transmembrane helix</keyword>
<reference evidence="2 3" key="1">
    <citation type="submission" date="2017-08" db="EMBL/GenBank/DDBJ databases">
        <title>Resequencing and Reannotation of the genome of Pyrococcus furiosus type strain DSM3638.</title>
        <authorList>
            <person name="Reichelt R.M."/>
            <person name="Bunk B."/>
        </authorList>
    </citation>
    <scope>NUCLEOTIDE SEQUENCE [LARGE SCALE GENOMIC DNA]</scope>
    <source>
        <strain evidence="2 3">DSM 3638</strain>
    </source>
</reference>
<feature type="transmembrane region" description="Helical" evidence="1">
    <location>
        <begin position="155"/>
        <end position="174"/>
    </location>
</feature>
<accession>A0A5C0XNF7</accession>